<name>A0ABP9JFL4_9MICO</name>
<feature type="compositionally biased region" description="Basic and acidic residues" evidence="1">
    <location>
        <begin position="439"/>
        <end position="453"/>
    </location>
</feature>
<evidence type="ECO:0000259" key="2">
    <source>
        <dbReference type="Pfam" id="PF11268"/>
    </source>
</evidence>
<feature type="compositionally biased region" description="Low complexity" evidence="1">
    <location>
        <begin position="379"/>
        <end position="390"/>
    </location>
</feature>
<protein>
    <recommendedName>
        <fullName evidence="2">DUF3071 domain-containing protein</fullName>
    </recommendedName>
</protein>
<gene>
    <name evidence="3" type="ORF">GCM10023258_24690</name>
</gene>
<feature type="region of interest" description="Disordered" evidence="1">
    <location>
        <begin position="182"/>
        <end position="212"/>
    </location>
</feature>
<organism evidence="3 4">
    <name type="scientific">Terrabacter aeriphilus</name>
    <dbReference type="NCBI Taxonomy" id="515662"/>
    <lineage>
        <taxon>Bacteria</taxon>
        <taxon>Bacillati</taxon>
        <taxon>Actinomycetota</taxon>
        <taxon>Actinomycetes</taxon>
        <taxon>Micrococcales</taxon>
        <taxon>Intrasporangiaceae</taxon>
        <taxon>Terrabacter</taxon>
    </lineage>
</organism>
<dbReference type="InterPro" id="IPR021421">
    <property type="entry name" value="DUF3071"/>
</dbReference>
<feature type="compositionally biased region" description="Low complexity" evidence="1">
    <location>
        <begin position="322"/>
        <end position="364"/>
    </location>
</feature>
<evidence type="ECO:0000313" key="3">
    <source>
        <dbReference type="EMBL" id="GAA5028792.1"/>
    </source>
</evidence>
<dbReference type="NCBIfam" id="NF040712">
    <property type="entry name" value="SepH"/>
    <property type="match status" value="1"/>
</dbReference>
<dbReference type="InterPro" id="IPR047682">
    <property type="entry name" value="SepH-like"/>
</dbReference>
<reference evidence="4" key="1">
    <citation type="journal article" date="2019" name="Int. J. Syst. Evol. Microbiol.">
        <title>The Global Catalogue of Microorganisms (GCM) 10K type strain sequencing project: providing services to taxonomists for standard genome sequencing and annotation.</title>
        <authorList>
            <consortium name="The Broad Institute Genomics Platform"/>
            <consortium name="The Broad Institute Genome Sequencing Center for Infectious Disease"/>
            <person name="Wu L."/>
            <person name="Ma J."/>
        </authorList>
    </citation>
    <scope>NUCLEOTIDE SEQUENCE [LARGE SCALE GENOMIC DNA]</scope>
    <source>
        <strain evidence="4">JCM 17687</strain>
    </source>
</reference>
<dbReference type="EMBL" id="BAABIW010000016">
    <property type="protein sequence ID" value="GAA5028792.1"/>
    <property type="molecule type" value="Genomic_DNA"/>
</dbReference>
<evidence type="ECO:0000313" key="4">
    <source>
        <dbReference type="Proteomes" id="UP001500427"/>
    </source>
</evidence>
<dbReference type="RefSeq" id="WP_345507783.1">
    <property type="nucleotide sequence ID" value="NZ_BAABIW010000016.1"/>
</dbReference>
<feature type="region of interest" description="Disordered" evidence="1">
    <location>
        <begin position="243"/>
        <end position="510"/>
    </location>
</feature>
<accession>A0ABP9JFL4</accession>
<feature type="compositionally biased region" description="Acidic residues" evidence="1">
    <location>
        <begin position="391"/>
        <end position="401"/>
    </location>
</feature>
<proteinExistence type="predicted"/>
<dbReference type="Proteomes" id="UP001500427">
    <property type="component" value="Unassembled WGS sequence"/>
</dbReference>
<feature type="compositionally biased region" description="Basic and acidic residues" evidence="1">
    <location>
        <begin position="275"/>
        <end position="284"/>
    </location>
</feature>
<keyword evidence="4" id="KW-1185">Reference proteome</keyword>
<feature type="domain" description="DUF3071" evidence="2">
    <location>
        <begin position="1"/>
        <end position="170"/>
    </location>
</feature>
<dbReference type="Pfam" id="PF11268">
    <property type="entry name" value="DUF3071"/>
    <property type="match status" value="1"/>
</dbReference>
<comment type="caution">
    <text evidence="3">The sequence shown here is derived from an EMBL/GenBank/DDBJ whole genome shotgun (WGS) entry which is preliminary data.</text>
</comment>
<feature type="compositionally biased region" description="Low complexity" evidence="1">
    <location>
        <begin position="454"/>
        <end position="472"/>
    </location>
</feature>
<evidence type="ECO:0000256" key="1">
    <source>
        <dbReference type="SAM" id="MobiDB-lite"/>
    </source>
</evidence>
<feature type="compositionally biased region" description="Low complexity" evidence="1">
    <location>
        <begin position="261"/>
        <end position="274"/>
    </location>
</feature>
<sequence>MQHLRLVGVHEDGSHLLLADDEGNRYAVPLDEPLRAAARRDRPRLGQLQIESSGGLRPKDVQAMIRAGLTAEEVAERAGWPVEKVHRYEGPILAEREHVAGLARQVRLRSRGATGGTAQTLDARVSERLRTRAIDAGSARWDSRRTDKGAWTVLLLFAAGGREREAAWHFDPLARTVSATDDEARWLSEDEDQQAPGPIPAPHLSAPSRPSRVYDVEAEGGVSAAAPVRRREGETVDLMAAMRERSAQRGRRRRPKSADVPGLETAPEEALPLEELARDPREELPPAAHTHPEDDPEVVKTGAAEDRIGVEAAQRQARRTEATQPVRQTLPPEPTVTEPAVTQPAEAVAEPAEALAEPAEPIAETSPPVEEPAEDDVTDVAPEGAAPEAESAGDEDDDATDDAPAVDAHVDDRPDILPDLLADAAPHEERSPAGSDAARATEPEHDDVIERRTPAAAAAPAAPAPPAAAAAASSKDRPRPGIPKPKPAARKSGRPGVPSWDDIMFGRKSD</sequence>